<feature type="transmembrane region" description="Helical" evidence="7">
    <location>
        <begin position="56"/>
        <end position="75"/>
    </location>
</feature>
<evidence type="ECO:0000256" key="3">
    <source>
        <dbReference type="ARBA" id="ARBA00022692"/>
    </source>
</evidence>
<evidence type="ECO:0000256" key="2">
    <source>
        <dbReference type="ARBA" id="ARBA00022448"/>
    </source>
</evidence>
<evidence type="ECO:0000256" key="7">
    <source>
        <dbReference type="SAM" id="Phobius"/>
    </source>
</evidence>
<proteinExistence type="predicted"/>
<comment type="subcellular location">
    <subcellularLocation>
        <location evidence="1">Membrane</location>
        <topology evidence="1">Multi-pass membrane protein</topology>
    </subcellularLocation>
</comment>
<gene>
    <name evidence="8" type="ORF">GXW71_33115</name>
</gene>
<accession>A0ABS5F9L4</accession>
<dbReference type="Proteomes" id="UP001196870">
    <property type="component" value="Unassembled WGS sequence"/>
</dbReference>
<dbReference type="InterPro" id="IPR001046">
    <property type="entry name" value="NRAMP_fam"/>
</dbReference>
<evidence type="ECO:0000256" key="1">
    <source>
        <dbReference type="ARBA" id="ARBA00004141"/>
    </source>
</evidence>
<dbReference type="PROSITE" id="PS51257">
    <property type="entry name" value="PROKAR_LIPOPROTEIN"/>
    <property type="match status" value="1"/>
</dbReference>
<feature type="transmembrane region" description="Helical" evidence="7">
    <location>
        <begin position="196"/>
        <end position="215"/>
    </location>
</feature>
<keyword evidence="6 7" id="KW-0472">Membrane</keyword>
<feature type="transmembrane region" description="Helical" evidence="7">
    <location>
        <begin position="121"/>
        <end position="146"/>
    </location>
</feature>
<dbReference type="PANTHER" id="PTHR11706:SF33">
    <property type="entry name" value="NATURAL RESISTANCE-ASSOCIATED MACROPHAGE PROTEIN 2"/>
    <property type="match status" value="1"/>
</dbReference>
<dbReference type="Pfam" id="PF01566">
    <property type="entry name" value="Nramp"/>
    <property type="match status" value="1"/>
</dbReference>
<sequence>MRSAPTDDRRSPVRPREERGGVARVIGLGVVTGACDDDCSAIGTYASAGAKFGASFLWTAPATFPMMFAVVYLSSKLGQVSGRGLFHVIRDNYPRWLLWPTLIGVLIGNTIEAAADLGGMAAAINIFLPIPIGAIVVIEAAIILALQVWGSYALIRNVFRWLALVLLAYIGSGILAKPDAGEVLIGTFVPSIQFSAEFLAMLVAVIGTTLSAYLYTWQTNVEVEEEIQQGRTTLAERRGASGEELSRSRRDILIGMLFSNIIMYFIILSTASTLHKAGQTEIETAAQAAEALRPLAGDAAGFLFAAGVIGVGFLAVPIMTTGAAYDLCQVLGWKSSLHARPREAKRFYACIAGFTLVAVGLNFLGFNPMKALVWSGVVQGFSTPPLLLLILLMTNNRAIMGDRVNGFWMNLLGWITVGAIFAASIGLVVTWFL</sequence>
<protein>
    <submittedName>
        <fullName evidence="8">Divalent metal cation transporter</fullName>
    </submittedName>
</protein>
<feature type="transmembrane region" description="Helical" evidence="7">
    <location>
        <begin position="252"/>
        <end position="271"/>
    </location>
</feature>
<feature type="transmembrane region" description="Helical" evidence="7">
    <location>
        <begin position="372"/>
        <end position="395"/>
    </location>
</feature>
<dbReference type="RefSeq" id="WP_211858074.1">
    <property type="nucleotide sequence ID" value="NZ_JAAGBB010000092.1"/>
</dbReference>
<feature type="transmembrane region" description="Helical" evidence="7">
    <location>
        <begin position="302"/>
        <end position="325"/>
    </location>
</feature>
<feature type="transmembrane region" description="Helical" evidence="7">
    <location>
        <begin position="346"/>
        <end position="366"/>
    </location>
</feature>
<dbReference type="EMBL" id="JAAGBB010000092">
    <property type="protein sequence ID" value="MBR0669237.1"/>
    <property type="molecule type" value="Genomic_DNA"/>
</dbReference>
<keyword evidence="4" id="KW-0769">Symport</keyword>
<name>A0ABS5F9L4_9PROT</name>
<evidence type="ECO:0000313" key="8">
    <source>
        <dbReference type="EMBL" id="MBR0669237.1"/>
    </source>
</evidence>
<keyword evidence="3 7" id="KW-0812">Transmembrane</keyword>
<organism evidence="8 9">
    <name type="scientific">Plastoroseomonas hellenica</name>
    <dbReference type="NCBI Taxonomy" id="2687306"/>
    <lineage>
        <taxon>Bacteria</taxon>
        <taxon>Pseudomonadati</taxon>
        <taxon>Pseudomonadota</taxon>
        <taxon>Alphaproteobacteria</taxon>
        <taxon>Acetobacterales</taxon>
        <taxon>Acetobacteraceae</taxon>
        <taxon>Plastoroseomonas</taxon>
    </lineage>
</organism>
<evidence type="ECO:0000313" key="9">
    <source>
        <dbReference type="Proteomes" id="UP001196870"/>
    </source>
</evidence>
<keyword evidence="2" id="KW-0813">Transport</keyword>
<evidence type="ECO:0000256" key="6">
    <source>
        <dbReference type="ARBA" id="ARBA00023136"/>
    </source>
</evidence>
<evidence type="ECO:0000256" key="5">
    <source>
        <dbReference type="ARBA" id="ARBA00022989"/>
    </source>
</evidence>
<feature type="transmembrane region" description="Helical" evidence="7">
    <location>
        <begin position="407"/>
        <end position="432"/>
    </location>
</feature>
<comment type="caution">
    <text evidence="8">The sequence shown here is derived from an EMBL/GenBank/DDBJ whole genome shotgun (WGS) entry which is preliminary data.</text>
</comment>
<feature type="transmembrane region" description="Helical" evidence="7">
    <location>
        <begin position="158"/>
        <end position="176"/>
    </location>
</feature>
<feature type="transmembrane region" description="Helical" evidence="7">
    <location>
        <begin position="96"/>
        <end position="115"/>
    </location>
</feature>
<keyword evidence="9" id="KW-1185">Reference proteome</keyword>
<reference evidence="9" key="1">
    <citation type="journal article" date="2021" name="Syst. Appl. Microbiol.">
        <title>Roseomonas hellenica sp. nov., isolated from roots of wild-growing Alkanna tinctoria.</title>
        <authorList>
            <person name="Rat A."/>
            <person name="Naranjo H.D."/>
            <person name="Lebbe L."/>
            <person name="Cnockaert M."/>
            <person name="Krigas N."/>
            <person name="Grigoriadou K."/>
            <person name="Maloupa E."/>
            <person name="Willems A."/>
        </authorList>
    </citation>
    <scope>NUCLEOTIDE SEQUENCE [LARGE SCALE GENOMIC DNA]</scope>
    <source>
        <strain evidence="9">LMG 31523</strain>
    </source>
</reference>
<keyword evidence="5 7" id="KW-1133">Transmembrane helix</keyword>
<evidence type="ECO:0000256" key="4">
    <source>
        <dbReference type="ARBA" id="ARBA00022847"/>
    </source>
</evidence>
<dbReference type="PANTHER" id="PTHR11706">
    <property type="entry name" value="SOLUTE CARRIER PROTEIN FAMILY 11 MEMBER"/>
    <property type="match status" value="1"/>
</dbReference>